<accession>M7XIT1</accession>
<dbReference type="STRING" id="1239962.C943_03662"/>
<organism evidence="2 3">
    <name type="scientific">Mariniradius saccharolyticus AK6</name>
    <dbReference type="NCBI Taxonomy" id="1239962"/>
    <lineage>
        <taxon>Bacteria</taxon>
        <taxon>Pseudomonadati</taxon>
        <taxon>Bacteroidota</taxon>
        <taxon>Cytophagia</taxon>
        <taxon>Cytophagales</taxon>
        <taxon>Cyclobacteriaceae</taxon>
        <taxon>Mariniradius</taxon>
    </lineage>
</organism>
<reference evidence="2" key="1">
    <citation type="submission" date="2013-01" db="EMBL/GenBank/DDBJ databases">
        <title>Genome assembly of Mariniradius saccharolyticus AK6.</title>
        <authorList>
            <person name="Vaidya B."/>
            <person name="Khatri I."/>
            <person name="Tanuku N.R.S."/>
            <person name="Subramanian S."/>
            <person name="Pinnaka A."/>
        </authorList>
    </citation>
    <scope>NUCLEOTIDE SEQUENCE [LARGE SCALE GENOMIC DNA]</scope>
    <source>
        <strain evidence="2">AK6</strain>
    </source>
</reference>
<feature type="transmembrane region" description="Helical" evidence="1">
    <location>
        <begin position="12"/>
        <end position="32"/>
    </location>
</feature>
<gene>
    <name evidence="2" type="ORF">C943_03662</name>
</gene>
<proteinExistence type="predicted"/>
<keyword evidence="1" id="KW-0472">Membrane</keyword>
<sequence>MSPQGKGEGFLIRLQLCFTFAIFAALIANPFGSGSQINGLKLICFLWD</sequence>
<dbReference type="AlphaFoldDB" id="M7XIT1"/>
<protein>
    <submittedName>
        <fullName evidence="2">Uncharacterized protein</fullName>
    </submittedName>
</protein>
<dbReference type="Proteomes" id="UP000010953">
    <property type="component" value="Unassembled WGS sequence"/>
</dbReference>
<evidence type="ECO:0000256" key="1">
    <source>
        <dbReference type="SAM" id="Phobius"/>
    </source>
</evidence>
<keyword evidence="1" id="KW-1133">Transmembrane helix</keyword>
<comment type="caution">
    <text evidence="2">The sequence shown here is derived from an EMBL/GenBank/DDBJ whole genome shotgun (WGS) entry which is preliminary data.</text>
</comment>
<keyword evidence="1" id="KW-0812">Transmembrane</keyword>
<evidence type="ECO:0000313" key="2">
    <source>
        <dbReference type="EMBL" id="EMS34443.1"/>
    </source>
</evidence>
<dbReference type="EMBL" id="AMZY02000006">
    <property type="protein sequence ID" value="EMS34443.1"/>
    <property type="molecule type" value="Genomic_DNA"/>
</dbReference>
<evidence type="ECO:0000313" key="3">
    <source>
        <dbReference type="Proteomes" id="UP000010953"/>
    </source>
</evidence>
<dbReference type="InParanoid" id="M7XIT1"/>
<name>M7XIT1_9BACT</name>
<keyword evidence="3" id="KW-1185">Reference proteome</keyword>